<dbReference type="AlphaFoldDB" id="A0A813P1M7"/>
<dbReference type="InterPro" id="IPR021109">
    <property type="entry name" value="Peptidase_aspartic_dom_sf"/>
</dbReference>
<dbReference type="InterPro" id="IPR012337">
    <property type="entry name" value="RNaseH-like_sf"/>
</dbReference>
<dbReference type="InterPro" id="IPR000477">
    <property type="entry name" value="RT_dom"/>
</dbReference>
<feature type="domain" description="Integrase catalytic" evidence="10">
    <location>
        <begin position="968"/>
        <end position="1130"/>
    </location>
</feature>
<dbReference type="GO" id="GO:0003676">
    <property type="term" value="F:nucleic acid binding"/>
    <property type="evidence" value="ECO:0007669"/>
    <property type="project" value="InterPro"/>
</dbReference>
<dbReference type="CDD" id="cd09274">
    <property type="entry name" value="RNase_HI_RT_Ty3"/>
    <property type="match status" value="1"/>
</dbReference>
<dbReference type="Gene3D" id="3.10.10.10">
    <property type="entry name" value="HIV Type 1 Reverse Transcriptase, subunit A, domain 1"/>
    <property type="match status" value="1"/>
</dbReference>
<evidence type="ECO:0000256" key="8">
    <source>
        <dbReference type="SAM" id="MobiDB-lite"/>
    </source>
</evidence>
<dbReference type="InterPro" id="IPR041588">
    <property type="entry name" value="Integrase_H2C2"/>
</dbReference>
<dbReference type="InterPro" id="IPR043128">
    <property type="entry name" value="Rev_trsase/Diguanyl_cyclase"/>
</dbReference>
<dbReference type="PROSITE" id="PS50878">
    <property type="entry name" value="RT_POL"/>
    <property type="match status" value="1"/>
</dbReference>
<accession>A0A813P1M7</accession>
<dbReference type="SUPFAM" id="SSF50630">
    <property type="entry name" value="Acid proteases"/>
    <property type="match status" value="1"/>
</dbReference>
<dbReference type="EMBL" id="CAJNOG010000011">
    <property type="protein sequence ID" value="CAF0746314.1"/>
    <property type="molecule type" value="Genomic_DNA"/>
</dbReference>
<evidence type="ECO:0000313" key="11">
    <source>
        <dbReference type="EMBL" id="CAF0746314.1"/>
    </source>
</evidence>
<dbReference type="PANTHER" id="PTHR37984">
    <property type="entry name" value="PROTEIN CBG26694"/>
    <property type="match status" value="1"/>
</dbReference>
<keyword evidence="2" id="KW-0808">Transferase</keyword>
<evidence type="ECO:0000256" key="4">
    <source>
        <dbReference type="ARBA" id="ARBA00022722"/>
    </source>
</evidence>
<evidence type="ECO:0000259" key="10">
    <source>
        <dbReference type="PROSITE" id="PS50994"/>
    </source>
</evidence>
<dbReference type="SUPFAM" id="SSF53098">
    <property type="entry name" value="Ribonuclease H-like"/>
    <property type="match status" value="1"/>
</dbReference>
<keyword evidence="5" id="KW-0255">Endonuclease</keyword>
<dbReference type="GO" id="GO:0004519">
    <property type="term" value="F:endonuclease activity"/>
    <property type="evidence" value="ECO:0007669"/>
    <property type="project" value="UniProtKB-KW"/>
</dbReference>
<keyword evidence="6" id="KW-0378">Hydrolase</keyword>
<dbReference type="FunFam" id="3.30.70.270:FF:000020">
    <property type="entry name" value="Transposon Tf2-6 polyprotein-like Protein"/>
    <property type="match status" value="1"/>
</dbReference>
<reference evidence="11" key="1">
    <citation type="submission" date="2021-02" db="EMBL/GenBank/DDBJ databases">
        <authorList>
            <person name="Nowell W R."/>
        </authorList>
    </citation>
    <scope>NUCLEOTIDE SEQUENCE</scope>
</reference>
<dbReference type="Pfam" id="PF00078">
    <property type="entry name" value="RVT_1"/>
    <property type="match status" value="1"/>
</dbReference>
<sequence length="1255" mass="144468">MKVLVDTGATNSIIHQSSLSRIRYDRIHPVQQKFFLANKTCITITGYVTLEIMIHHIKTYVTAAITETLCCDLILGEDWIKYYRVTINRFRNRIEILGNKATVPLRTTWDNNCILMKLRSSIYIPPYTEQIVEVVVPVAEATNVLYSPNIWLQKNKNIVLSQALVQIKNYSTKLVIRNTSKFSVHLTRNTNMGMASILTQDDQIINSYEFSINQHVPSNGTASSSSTQQTSNIIDMEKILDQMVQHITDGQERSTTRQVIEKYSKTLDSSSTTIALTSMPHTIPTGDHPPINSVPYRGSLEQQRALKKIIDRLEQSKQIRQSSSPWSAPVLLIKKKDGEYRFVVDYRKLNAITRKDSFPIPTIESTLQQLQGNSYFSKLDLRSGYFQIPINEIDRPKTAFITTTGLWEFNVLPMGLSNAPPSFQRIIYNLVVNGREHYCLGYLDDLIIFSKSFQEHLHHLNEILNILNEHRFQLNTDKCSIMRKTIEYLGHIINEHGIAPLHENIKAIQQLSIPDYPTLKQANEFMGGLGFYRKFIKNFSRIASPLHRVTNLTRDNKHKFIWTDAQREAVNQLKQIITGPDLMLEFPDPDLPYVLSTDASKVGLGAILKQITQDGRIKIIYYLSRVLTNSESRYSTTELEALAMVWSITKLRPYLLGRDFTIETDHCPLCQFHKKKSRNGRLDRWAIEILTEYNIMEIKYKKGKCHCDADLLSRYPIHNDRTSSIGSITRKQSDGYLFPHADDMEDNESSLQPTAMINAITRSVARTIVNQQQDQPIASINSSSQSEKQVERDASLTSSTKIHSTRWRARTLQEEKVSSPSISTSTIDPSISTSTIDPSKISLSKIDFSLKVIKEEQLKDQEIQEKLSTLINHQQYEITDGIIYRVVSRGTWKIKLIWIPKSLVNHVLFLYHDHHTAAHFGINKTTSKLINKYYWINMHKYIADYIKSCIQCAKYNYERTKQPGKLNITPPPNEVMNLVGMDFWGPTNQPTRNGHRYIITLTDYLSKFVFAKAVRTNSAEEAAHFFLNICYQYGAPAKLITDQGPHFVAELMRTIIESCNTTHVLTTPYHPMSNGQIERFNATFAPAISKLVNEQVERWNEFLQPIIYAYNTSQHATTSYAPFQIMFGRENMLLMDPKQLKISLSKPNLYYEKMKQSRKLIIDYSKMNIQHRMKQAKIRYDQNRPDPTYNINDLVLLRVINRASKLQEKFEGPYRIIDKKGPSTFIVQIEDPDGEDNPNYIKQVTISDMKHVSIR</sequence>
<keyword evidence="7" id="KW-0695">RNA-directed DNA polymerase</keyword>
<dbReference type="PROSITE" id="PS50994">
    <property type="entry name" value="INTEGRASE"/>
    <property type="match status" value="1"/>
</dbReference>
<evidence type="ECO:0000259" key="9">
    <source>
        <dbReference type="PROSITE" id="PS50878"/>
    </source>
</evidence>
<keyword evidence="4" id="KW-0540">Nuclease</keyword>
<dbReference type="GO" id="GO:0003964">
    <property type="term" value="F:RNA-directed DNA polymerase activity"/>
    <property type="evidence" value="ECO:0007669"/>
    <property type="project" value="UniProtKB-KW"/>
</dbReference>
<dbReference type="Gene3D" id="1.10.340.70">
    <property type="match status" value="1"/>
</dbReference>
<dbReference type="FunFam" id="1.10.340.70:FF:000001">
    <property type="entry name" value="Retrovirus-related Pol polyprotein from transposon gypsy-like Protein"/>
    <property type="match status" value="1"/>
</dbReference>
<dbReference type="PANTHER" id="PTHR37984:SF5">
    <property type="entry name" value="PROTEIN NYNRIN-LIKE"/>
    <property type="match status" value="1"/>
</dbReference>
<evidence type="ECO:0000256" key="3">
    <source>
        <dbReference type="ARBA" id="ARBA00022695"/>
    </source>
</evidence>
<dbReference type="InterPro" id="IPR001584">
    <property type="entry name" value="Integrase_cat-core"/>
</dbReference>
<proteinExistence type="predicted"/>
<evidence type="ECO:0000256" key="5">
    <source>
        <dbReference type="ARBA" id="ARBA00022759"/>
    </source>
</evidence>
<feature type="region of interest" description="Disordered" evidence="8">
    <location>
        <begin position="776"/>
        <end position="834"/>
    </location>
</feature>
<protein>
    <recommendedName>
        <fullName evidence="1">RNA-directed DNA polymerase</fullName>
        <ecNumber evidence="1">2.7.7.49</ecNumber>
    </recommendedName>
</protein>
<dbReference type="Gene3D" id="3.10.20.370">
    <property type="match status" value="1"/>
</dbReference>
<dbReference type="Gene3D" id="2.40.70.10">
    <property type="entry name" value="Acid Proteases"/>
    <property type="match status" value="1"/>
</dbReference>
<dbReference type="InterPro" id="IPR041373">
    <property type="entry name" value="RT_RNaseH"/>
</dbReference>
<dbReference type="Pfam" id="PF17921">
    <property type="entry name" value="Integrase_H2C2"/>
    <property type="match status" value="1"/>
</dbReference>
<feature type="compositionally biased region" description="Polar residues" evidence="8">
    <location>
        <begin position="776"/>
        <end position="787"/>
    </location>
</feature>
<dbReference type="Proteomes" id="UP000663845">
    <property type="component" value="Unassembled WGS sequence"/>
</dbReference>
<comment type="caution">
    <text evidence="11">The sequence shown here is derived from an EMBL/GenBank/DDBJ whole genome shotgun (WGS) entry which is preliminary data.</text>
</comment>
<evidence type="ECO:0000256" key="2">
    <source>
        <dbReference type="ARBA" id="ARBA00022679"/>
    </source>
</evidence>
<organism evidence="11 12">
    <name type="scientific">Adineta steineri</name>
    <dbReference type="NCBI Taxonomy" id="433720"/>
    <lineage>
        <taxon>Eukaryota</taxon>
        <taxon>Metazoa</taxon>
        <taxon>Spiralia</taxon>
        <taxon>Gnathifera</taxon>
        <taxon>Rotifera</taxon>
        <taxon>Eurotatoria</taxon>
        <taxon>Bdelloidea</taxon>
        <taxon>Adinetida</taxon>
        <taxon>Adinetidae</taxon>
        <taxon>Adineta</taxon>
    </lineage>
</organism>
<evidence type="ECO:0000256" key="1">
    <source>
        <dbReference type="ARBA" id="ARBA00012493"/>
    </source>
</evidence>
<feature type="compositionally biased region" description="Low complexity" evidence="8">
    <location>
        <begin position="818"/>
        <end position="834"/>
    </location>
</feature>
<dbReference type="EC" id="2.7.7.49" evidence="1"/>
<evidence type="ECO:0000256" key="6">
    <source>
        <dbReference type="ARBA" id="ARBA00022801"/>
    </source>
</evidence>
<dbReference type="CDD" id="cd00303">
    <property type="entry name" value="retropepsin_like"/>
    <property type="match status" value="1"/>
</dbReference>
<dbReference type="SUPFAM" id="SSF56672">
    <property type="entry name" value="DNA/RNA polymerases"/>
    <property type="match status" value="1"/>
</dbReference>
<dbReference type="Pfam" id="PF00665">
    <property type="entry name" value="rve"/>
    <property type="match status" value="1"/>
</dbReference>
<feature type="domain" description="Reverse transcriptase" evidence="9">
    <location>
        <begin position="314"/>
        <end position="493"/>
    </location>
</feature>
<dbReference type="GO" id="GO:0004190">
    <property type="term" value="F:aspartic-type endopeptidase activity"/>
    <property type="evidence" value="ECO:0007669"/>
    <property type="project" value="InterPro"/>
</dbReference>
<dbReference type="Gene3D" id="3.30.70.270">
    <property type="match status" value="2"/>
</dbReference>
<name>A0A813P1M7_9BILA</name>
<evidence type="ECO:0000313" key="12">
    <source>
        <dbReference type="Proteomes" id="UP000663845"/>
    </source>
</evidence>
<dbReference type="Pfam" id="PF17917">
    <property type="entry name" value="RT_RNaseH"/>
    <property type="match status" value="1"/>
</dbReference>
<evidence type="ECO:0000256" key="7">
    <source>
        <dbReference type="ARBA" id="ARBA00022918"/>
    </source>
</evidence>
<dbReference type="PROSITE" id="PS00141">
    <property type="entry name" value="ASP_PROTEASE"/>
    <property type="match status" value="1"/>
</dbReference>
<dbReference type="InterPro" id="IPR043502">
    <property type="entry name" value="DNA/RNA_pol_sf"/>
</dbReference>
<dbReference type="CDD" id="cd01647">
    <property type="entry name" value="RT_LTR"/>
    <property type="match status" value="1"/>
</dbReference>
<dbReference type="GO" id="GO:0015074">
    <property type="term" value="P:DNA integration"/>
    <property type="evidence" value="ECO:0007669"/>
    <property type="project" value="InterPro"/>
</dbReference>
<keyword evidence="3" id="KW-0548">Nucleotidyltransferase</keyword>
<dbReference type="FunFam" id="3.10.20.370:FF:000001">
    <property type="entry name" value="Retrovirus-related Pol polyprotein from transposon 17.6-like protein"/>
    <property type="match status" value="1"/>
</dbReference>
<dbReference type="InterPro" id="IPR036397">
    <property type="entry name" value="RNaseH_sf"/>
</dbReference>
<gene>
    <name evidence="11" type="ORF">JYZ213_LOCUS2199</name>
</gene>
<dbReference type="InterPro" id="IPR050951">
    <property type="entry name" value="Retrovirus_Pol_polyprotein"/>
</dbReference>
<dbReference type="GO" id="GO:0006508">
    <property type="term" value="P:proteolysis"/>
    <property type="evidence" value="ECO:0007669"/>
    <property type="project" value="InterPro"/>
</dbReference>
<dbReference type="InterPro" id="IPR001969">
    <property type="entry name" value="Aspartic_peptidase_AS"/>
</dbReference>
<dbReference type="Gene3D" id="3.30.420.10">
    <property type="entry name" value="Ribonuclease H-like superfamily/Ribonuclease H"/>
    <property type="match status" value="1"/>
</dbReference>